<organism evidence="3 4">
    <name type="scientific">Anaeramoeba flamelloides</name>
    <dbReference type="NCBI Taxonomy" id="1746091"/>
    <lineage>
        <taxon>Eukaryota</taxon>
        <taxon>Metamonada</taxon>
        <taxon>Anaeramoebidae</taxon>
        <taxon>Anaeramoeba</taxon>
    </lineage>
</organism>
<feature type="compositionally biased region" description="Low complexity" evidence="1">
    <location>
        <begin position="1188"/>
        <end position="1209"/>
    </location>
</feature>
<comment type="caution">
    <text evidence="3">The sequence shown here is derived from an EMBL/GenBank/DDBJ whole genome shotgun (WGS) entry which is preliminary data.</text>
</comment>
<name>A0ABQ8YRB8_9EUKA</name>
<feature type="compositionally biased region" description="Basic and acidic residues" evidence="1">
    <location>
        <begin position="1430"/>
        <end position="1444"/>
    </location>
</feature>
<dbReference type="InterPro" id="IPR024395">
    <property type="entry name" value="CLASP_N_dom"/>
</dbReference>
<protein>
    <submittedName>
        <fullName evidence="3">Clip-associated protein</fullName>
    </submittedName>
</protein>
<feature type="compositionally biased region" description="Basic and acidic residues" evidence="1">
    <location>
        <begin position="1287"/>
        <end position="1298"/>
    </location>
</feature>
<feature type="domain" description="CLASP N-terminal" evidence="2">
    <location>
        <begin position="323"/>
        <end position="539"/>
    </location>
</feature>
<feature type="compositionally biased region" description="Low complexity" evidence="1">
    <location>
        <begin position="1389"/>
        <end position="1398"/>
    </location>
</feature>
<dbReference type="PANTHER" id="PTHR21567:SF9">
    <property type="entry name" value="CLIP-ASSOCIATING PROTEIN"/>
    <property type="match status" value="1"/>
</dbReference>
<feature type="compositionally biased region" description="Basic and acidic residues" evidence="1">
    <location>
        <begin position="1409"/>
        <end position="1423"/>
    </location>
</feature>
<keyword evidence="4" id="KW-1185">Reference proteome</keyword>
<feature type="region of interest" description="Disordered" evidence="1">
    <location>
        <begin position="1382"/>
        <end position="1484"/>
    </location>
</feature>
<accession>A0ABQ8YRB8</accession>
<feature type="compositionally biased region" description="Basic residues" evidence="1">
    <location>
        <begin position="1144"/>
        <end position="1160"/>
    </location>
</feature>
<dbReference type="InterPro" id="IPR011989">
    <property type="entry name" value="ARM-like"/>
</dbReference>
<feature type="compositionally biased region" description="Basic residues" evidence="1">
    <location>
        <begin position="1174"/>
        <end position="1187"/>
    </location>
</feature>
<feature type="region of interest" description="Disordered" evidence="1">
    <location>
        <begin position="253"/>
        <end position="272"/>
    </location>
</feature>
<dbReference type="Gene3D" id="1.25.10.10">
    <property type="entry name" value="Leucine-rich Repeat Variant"/>
    <property type="match status" value="2"/>
</dbReference>
<dbReference type="SUPFAM" id="SSF48371">
    <property type="entry name" value="ARM repeat"/>
    <property type="match status" value="2"/>
</dbReference>
<feature type="compositionally biased region" description="Basic residues" evidence="1">
    <location>
        <begin position="1445"/>
        <end position="1457"/>
    </location>
</feature>
<dbReference type="PANTHER" id="PTHR21567">
    <property type="entry name" value="CLASP"/>
    <property type="match status" value="1"/>
</dbReference>
<feature type="region of interest" description="Disordered" evidence="1">
    <location>
        <begin position="1136"/>
        <end position="1311"/>
    </location>
</feature>
<dbReference type="EMBL" id="JAOAOG010000128">
    <property type="protein sequence ID" value="KAJ6247062.1"/>
    <property type="molecule type" value="Genomic_DNA"/>
</dbReference>
<feature type="compositionally biased region" description="Polar residues" evidence="1">
    <location>
        <begin position="1223"/>
        <end position="1236"/>
    </location>
</feature>
<evidence type="ECO:0000256" key="1">
    <source>
        <dbReference type="SAM" id="MobiDB-lite"/>
    </source>
</evidence>
<feature type="compositionally biased region" description="Basic residues" evidence="1">
    <location>
        <begin position="1041"/>
        <end position="1053"/>
    </location>
</feature>
<sequence>MNFESIVKQLKSKEIKHKKIGYNSIQKYFNQKELDAIFDKRQLSAFLEIFLKDLQELNLKKTPKLIELNLQNILELTLNDPNNHSKYHQKILNSIQVMSESLNKQNTIQDKERNNKIITLTIALLFQITNKQGWKKFFKCVQHWLESDSVWLKIILLSFFYQNLFQCLSKYPITEMVPYYSKLIQNKSDTVKQLAITTLREMYSLFGPPFEELVHELVESTLSEKISQLFQSELLVSIENRIKLKVEFHRRSTKNPFQQKKPNQINRSQSVNRGFNSNKIFQQTKLKQTRPLQTKKPLLSQNWKKESDKIEPIIPKNEKHLEEELKKNIYNLKNNKGESWEPRIKAMIKLQSLLNGGATKYPVFYKYIHEYLYPFMEQLKDLRSQINKQICFLLAHLSREMGNKFESLFILLFEDLLALTDKKIQVMSESGDICIRSIILQSRSPKIIPKLFQILSDTKSSNLQAKLTEYLLLMLQLWGAPDYEKYLETVEKFLLKSLDGADQKQREAARYAFSCYSNHFPQSATALFSKLNLSTQKLLIKEHHFNITIPTINSNPNSRSQSNRTSISNRKATGSKSKKRSSIRNRASPRIRSSSQSRFKNRSNITPIRNSVHQIKQTSKNNYFTPNNKISSKAKRYSINQPQKIFLTPQSQEFLTKKQYFNQSKNMTPVASLSNTKVSLCNKEEKIVGRRVRTRRRINLNNPIESPLTRKAYSRPSSVSITKPIICEDRANQKLQNIINRTQIHNNNEIKKSTYQAQNNNNPRSKNNYNNSHFKENLLNLKKKKINSVRLNYQNNPYLIINSLILSINKTKDILTKQKLVYNFKRKIILDIKILKFEEIFKSIIQFIFNQIKLNSPKIINYSLDLLKILILNEQDQFIIHKEKTIKLLIQNLQLNTEITSKSLEILKIIQSLYNDLIILLLKCNHKLKEKNKLFCLQLILTNLKKEKIAFFNNEQNILLILKKLIPNFDEKFDLVISMTRNIINYCHEKNCNLLFQEINNLPKSLKLLALDDFKINSTQIFKQYNDFLKRVKINKEKKGKDKTRKRKNRQKKINNLSGDEGKMNRKRKRRRKKKKKRNNKKKRSNSLTFEKDQTLKIESINLFKLNNQNKLKKKRKKKSKEINNKSFLENLQQSFSKFDQKNNSKKIQLHKQKKQKNKTKNQNNKKSAEIDNKHKKNNKCNQKSKKSNTPSKPTNTNNKTNNKTNLTPKIRKNKHSKIKKSLTPNPIQNKNQNTNSRKRKLDRKSNNSKLKKENKLLNKRNKSNHNNLKNRNTNNKNSRNANKNKKSIDQKGKEKKLNPPQQKKNVSNDEKIISSVLKNNMEYLSKLVVEKLQPIITNQLNIQNNQNIDNTAINSNIQTQINQLLNANNINQISNKDSKLNTIDNVDNNNENNQNDKNNNKKNNKNNKGKEKGKEKKKEEKKKNKKKGKEKEKEKKKEKENKKKNMKNMKNLKKNKSTNNKDKVKNNKKTKINKKEKQQPINKKIIKTKTNNSSNKVDENGNKTQEQKKIDKMINTLLTNISQRKKIDKSLKIFNKLSKEKIPEVWNEHFKQIIIVLIYSLQTISVKESKSKLLIFLQHLIKNQEQYFQNSTPLILNQLIESSKKLQINQFDLPKEIFQIILTAINKKTAIDEVIKNYLLTENKNIFIISNSILVELCKLFKKEDDDFEKKMNQIIKILELQTRNIDLQIRERANFTVIQLWNIYGKNFDTKFLLPNKFRHHQINLLKKKIKIN</sequence>
<feature type="compositionally biased region" description="Basic residues" evidence="1">
    <location>
        <begin position="1065"/>
        <end position="1085"/>
    </location>
</feature>
<feature type="compositionally biased region" description="Basic residues" evidence="1">
    <location>
        <begin position="1210"/>
        <end position="1221"/>
    </location>
</feature>
<dbReference type="Pfam" id="PF12348">
    <property type="entry name" value="CLASP_N"/>
    <property type="match status" value="1"/>
</dbReference>
<evidence type="ECO:0000313" key="3">
    <source>
        <dbReference type="EMBL" id="KAJ6247062.1"/>
    </source>
</evidence>
<evidence type="ECO:0000259" key="2">
    <source>
        <dbReference type="Pfam" id="PF12348"/>
    </source>
</evidence>
<feature type="compositionally biased region" description="Low complexity" evidence="1">
    <location>
        <begin position="1265"/>
        <end position="1282"/>
    </location>
</feature>
<proteinExistence type="predicted"/>
<reference evidence="3" key="1">
    <citation type="submission" date="2022-08" db="EMBL/GenBank/DDBJ databases">
        <title>Novel sulfate-reducing endosymbionts in the free-living metamonad Anaeramoeba.</title>
        <authorList>
            <person name="Jerlstrom-Hultqvist J."/>
            <person name="Cepicka I."/>
            <person name="Gallot-Lavallee L."/>
            <person name="Salas-Leiva D."/>
            <person name="Curtis B.A."/>
            <person name="Zahonova K."/>
            <person name="Pipaliya S."/>
            <person name="Dacks J."/>
            <person name="Roger A.J."/>
        </authorList>
    </citation>
    <scope>NUCLEOTIDE SEQUENCE</scope>
    <source>
        <strain evidence="3">Schooner1</strain>
    </source>
</reference>
<feature type="compositionally biased region" description="Low complexity" evidence="1">
    <location>
        <begin position="550"/>
        <end position="566"/>
    </location>
</feature>
<dbReference type="Proteomes" id="UP001150062">
    <property type="component" value="Unassembled WGS sequence"/>
</dbReference>
<feature type="region of interest" description="Disordered" evidence="1">
    <location>
        <begin position="1036"/>
        <end position="1091"/>
    </location>
</feature>
<evidence type="ECO:0000313" key="4">
    <source>
        <dbReference type="Proteomes" id="UP001150062"/>
    </source>
</evidence>
<feature type="compositionally biased region" description="Polar residues" evidence="1">
    <location>
        <begin position="591"/>
        <end position="605"/>
    </location>
</feature>
<feature type="compositionally biased region" description="Basic residues" evidence="1">
    <location>
        <begin position="576"/>
        <end position="589"/>
    </location>
</feature>
<gene>
    <name evidence="3" type="ORF">M0813_19050</name>
</gene>
<dbReference type="InterPro" id="IPR016024">
    <property type="entry name" value="ARM-type_fold"/>
</dbReference>
<feature type="region of interest" description="Disordered" evidence="1">
    <location>
        <begin position="550"/>
        <end position="605"/>
    </location>
</feature>
<feature type="compositionally biased region" description="Polar residues" evidence="1">
    <location>
        <begin position="254"/>
        <end position="272"/>
    </location>
</feature>